<dbReference type="EMBL" id="WUAV01000006">
    <property type="protein sequence ID" value="KAF1745876.1"/>
    <property type="molecule type" value="Genomic_DNA"/>
</dbReference>
<evidence type="ECO:0000313" key="2">
    <source>
        <dbReference type="EMBL" id="KAF1745876.1"/>
    </source>
</evidence>
<dbReference type="KEGG" id="crq:GCK72_022323"/>
<dbReference type="Proteomes" id="UP000483820">
    <property type="component" value="Chromosome X"/>
</dbReference>
<feature type="region of interest" description="Disordered" evidence="1">
    <location>
        <begin position="1"/>
        <end position="46"/>
    </location>
</feature>
<evidence type="ECO:0008006" key="4">
    <source>
        <dbReference type="Google" id="ProtNLM"/>
    </source>
</evidence>
<dbReference type="GeneID" id="9809684"/>
<gene>
    <name evidence="2" type="ORF">GCK72_022323</name>
</gene>
<sequence length="473" mass="53953">MERPARGRRGRGAAARQNPINPRNRKIANKRIKEEPQDDFGHTPQPYMTPAQFLRQTPNSLQLLASQHGFRGVTIKQEPGVVGNQGLTLKDIVLQFHQLQQNRSTIQGNYRIKTEPLEGVQIKQEIAEHSFLNQVPREIVYRTRAQEPTMVGMMAGREYLIPEALREIHSPTWDGMPDSVKSHLFGYLNLTDKCIIRQVSQNDARIIDSEPLCCTTLDIIVSATSCSVRVSEVLTPSYTIPWRRLVFNTVSILMNPNVNIQQLNLSCARDGFGQLKKVIRGLQHFGVERLTIKVKHVNIFSPSINEIRSVHDLVEFMDYLGLQSLEKITINAKMAHSRLQEISHSIHFKVCNSIEIYTKQLFAFNNIMEDWIGTELKIFNIQGSFMFTKECYSFINGFKLKPLNSYYEIRSGNQRGPSKSRTADYTVTPTENMLQRVHVYAASDFVTGIVVRVDADSWEQAESHDSSSDIDMK</sequence>
<evidence type="ECO:0000313" key="3">
    <source>
        <dbReference type="Proteomes" id="UP000483820"/>
    </source>
</evidence>
<reference evidence="2 3" key="1">
    <citation type="submission" date="2019-12" db="EMBL/GenBank/DDBJ databases">
        <title>Chromosome-level assembly of the Caenorhabditis remanei genome.</title>
        <authorList>
            <person name="Teterina A.A."/>
            <person name="Willis J.H."/>
            <person name="Phillips P.C."/>
        </authorList>
    </citation>
    <scope>NUCLEOTIDE SEQUENCE [LARGE SCALE GENOMIC DNA]</scope>
    <source>
        <strain evidence="2 3">PX506</strain>
        <tissue evidence="2">Whole organism</tissue>
    </source>
</reference>
<organism evidence="2 3">
    <name type="scientific">Caenorhabditis remanei</name>
    <name type="common">Caenorhabditis vulgaris</name>
    <dbReference type="NCBI Taxonomy" id="31234"/>
    <lineage>
        <taxon>Eukaryota</taxon>
        <taxon>Metazoa</taxon>
        <taxon>Ecdysozoa</taxon>
        <taxon>Nematoda</taxon>
        <taxon>Chromadorea</taxon>
        <taxon>Rhabditida</taxon>
        <taxon>Rhabditina</taxon>
        <taxon>Rhabditomorpha</taxon>
        <taxon>Rhabditoidea</taxon>
        <taxon>Rhabditidae</taxon>
        <taxon>Peloderinae</taxon>
        <taxon>Caenorhabditis</taxon>
    </lineage>
</organism>
<evidence type="ECO:0000256" key="1">
    <source>
        <dbReference type="SAM" id="MobiDB-lite"/>
    </source>
</evidence>
<dbReference type="AlphaFoldDB" id="A0A6A5FTR4"/>
<dbReference type="CTD" id="9809684"/>
<accession>A0A6A5FTR4</accession>
<protein>
    <recommendedName>
        <fullName evidence="4">F-box domain-containing protein</fullName>
    </recommendedName>
</protein>
<feature type="compositionally biased region" description="Basic and acidic residues" evidence="1">
    <location>
        <begin position="31"/>
        <end position="41"/>
    </location>
</feature>
<name>A0A6A5FTR4_CAERE</name>
<proteinExistence type="predicted"/>
<comment type="caution">
    <text evidence="2">The sequence shown here is derived from an EMBL/GenBank/DDBJ whole genome shotgun (WGS) entry which is preliminary data.</text>
</comment>
<dbReference type="RefSeq" id="XP_003106956.2">
    <property type="nucleotide sequence ID" value="XM_003106908.2"/>
</dbReference>
<feature type="compositionally biased region" description="Basic residues" evidence="1">
    <location>
        <begin position="1"/>
        <end position="11"/>
    </location>
</feature>